<protein>
    <recommendedName>
        <fullName evidence="7">Large ribosomal subunit protein mL51</fullName>
    </recommendedName>
    <alternativeName>
        <fullName evidence="8">39S ribosomal protein L51, mitochondrial</fullName>
    </alternativeName>
</protein>
<evidence type="ECO:0000256" key="4">
    <source>
        <dbReference type="ARBA" id="ARBA00022980"/>
    </source>
</evidence>
<dbReference type="GO" id="GO:0005762">
    <property type="term" value="C:mitochondrial large ribosomal subunit"/>
    <property type="evidence" value="ECO:0007669"/>
    <property type="project" value="TreeGrafter"/>
</dbReference>
<reference evidence="9 10" key="2">
    <citation type="submission" date="2019-01" db="EMBL/GenBank/DDBJ databases">
        <title>The decoding of complex shrimp genome reveals the adaptation for benthos swimmer, frequently molting mechanism and breeding impact on genome.</title>
        <authorList>
            <person name="Sun Y."/>
            <person name="Gao Y."/>
            <person name="Yu Y."/>
        </authorList>
    </citation>
    <scope>NUCLEOTIDE SEQUENCE [LARGE SCALE GENOMIC DNA]</scope>
    <source>
        <tissue evidence="9">Muscle</tissue>
    </source>
</reference>
<keyword evidence="4 9" id="KW-0689">Ribosomal protein</keyword>
<organism evidence="9 10">
    <name type="scientific">Penaeus vannamei</name>
    <name type="common">Whiteleg shrimp</name>
    <name type="synonym">Litopenaeus vannamei</name>
    <dbReference type="NCBI Taxonomy" id="6689"/>
    <lineage>
        <taxon>Eukaryota</taxon>
        <taxon>Metazoa</taxon>
        <taxon>Ecdysozoa</taxon>
        <taxon>Arthropoda</taxon>
        <taxon>Crustacea</taxon>
        <taxon>Multicrustacea</taxon>
        <taxon>Malacostraca</taxon>
        <taxon>Eumalacostraca</taxon>
        <taxon>Eucarida</taxon>
        <taxon>Decapoda</taxon>
        <taxon>Dendrobranchiata</taxon>
        <taxon>Penaeoidea</taxon>
        <taxon>Penaeidae</taxon>
        <taxon>Penaeus</taxon>
    </lineage>
</organism>
<evidence type="ECO:0000313" key="9">
    <source>
        <dbReference type="EMBL" id="ROT69385.1"/>
    </source>
</evidence>
<keyword evidence="6" id="KW-0687">Ribonucleoprotein</keyword>
<comment type="subcellular location">
    <subcellularLocation>
        <location evidence="1">Mitochondrion</location>
    </subcellularLocation>
</comment>
<evidence type="ECO:0000256" key="6">
    <source>
        <dbReference type="ARBA" id="ARBA00023274"/>
    </source>
</evidence>
<gene>
    <name evidence="9" type="ORF">C7M84_012393</name>
</gene>
<dbReference type="GO" id="GO:0006412">
    <property type="term" value="P:translation"/>
    <property type="evidence" value="ECO:0007669"/>
    <property type="project" value="TreeGrafter"/>
</dbReference>
<dbReference type="AlphaFoldDB" id="A0A423SYR1"/>
<evidence type="ECO:0000256" key="3">
    <source>
        <dbReference type="ARBA" id="ARBA00022946"/>
    </source>
</evidence>
<dbReference type="Proteomes" id="UP000283509">
    <property type="component" value="Unassembled WGS sequence"/>
</dbReference>
<dbReference type="GO" id="GO:0003735">
    <property type="term" value="F:structural constituent of ribosome"/>
    <property type="evidence" value="ECO:0007669"/>
    <property type="project" value="InterPro"/>
</dbReference>
<evidence type="ECO:0000256" key="2">
    <source>
        <dbReference type="ARBA" id="ARBA00010972"/>
    </source>
</evidence>
<dbReference type="PANTHER" id="PTHR13409:SF0">
    <property type="entry name" value="LARGE RIBOSOMAL SUBUNIT PROTEIN ML51"/>
    <property type="match status" value="1"/>
</dbReference>
<evidence type="ECO:0000256" key="7">
    <source>
        <dbReference type="ARBA" id="ARBA00035182"/>
    </source>
</evidence>
<comment type="caution">
    <text evidence="9">The sequence shown here is derived from an EMBL/GenBank/DDBJ whole genome shotgun (WGS) entry which is preliminary data.</text>
</comment>
<dbReference type="PANTHER" id="PTHR13409">
    <property type="entry name" value="MITOCHONDRIAL 39S RIBOSOMAL PROTEIN L51"/>
    <property type="match status" value="1"/>
</dbReference>
<name>A0A423SYR1_PENVA</name>
<keyword evidence="5" id="KW-0496">Mitochondrion</keyword>
<sequence>MTTIAGSLMRSLGAVAQSMVQATPMALRGVSQGLAARAMPSSATWTPQVTSVRHRYHADKLKRGPLMKNYGYEDKLHTKGLMPHMVHGKRLPIPIYRPKNSWSEKRALFGQNDYIDILGDGSLKPTDVAYSVPYWLRGFKGNEYQMLLRKRKFFHNKMGQYQPTKLTELNKRIHKLYVHLNQKTKDYYWHKA</sequence>
<dbReference type="OrthoDB" id="10059330at2759"/>
<dbReference type="STRING" id="6689.A0A423SYR1"/>
<keyword evidence="10" id="KW-1185">Reference proteome</keyword>
<evidence type="ECO:0000256" key="5">
    <source>
        <dbReference type="ARBA" id="ARBA00023128"/>
    </source>
</evidence>
<accession>A0A423SYR1</accession>
<dbReference type="Pfam" id="PF10244">
    <property type="entry name" value="MRP-L51"/>
    <property type="match status" value="1"/>
</dbReference>
<dbReference type="EMBL" id="QCYY01002567">
    <property type="protein sequence ID" value="ROT69385.1"/>
    <property type="molecule type" value="Genomic_DNA"/>
</dbReference>
<reference evidence="9 10" key="1">
    <citation type="submission" date="2018-04" db="EMBL/GenBank/DDBJ databases">
        <authorList>
            <person name="Zhang X."/>
            <person name="Yuan J."/>
            <person name="Li F."/>
            <person name="Xiang J."/>
        </authorList>
    </citation>
    <scope>NUCLEOTIDE SEQUENCE [LARGE SCALE GENOMIC DNA]</scope>
    <source>
        <tissue evidence="9">Muscle</tissue>
    </source>
</reference>
<dbReference type="InterPro" id="IPR019373">
    <property type="entry name" value="Ribosomal_mL51"/>
</dbReference>
<evidence type="ECO:0000256" key="8">
    <source>
        <dbReference type="ARBA" id="ARBA00035419"/>
    </source>
</evidence>
<evidence type="ECO:0000313" key="10">
    <source>
        <dbReference type="Proteomes" id="UP000283509"/>
    </source>
</evidence>
<comment type="similarity">
    <text evidence="2">Belongs to the mitochondrion-specific ribosomal protein mL51 family.</text>
</comment>
<proteinExistence type="inferred from homology"/>
<keyword evidence="3" id="KW-0809">Transit peptide</keyword>
<evidence type="ECO:0000256" key="1">
    <source>
        <dbReference type="ARBA" id="ARBA00004173"/>
    </source>
</evidence>